<keyword evidence="7" id="KW-0576">Peroxisome</keyword>
<dbReference type="EMBL" id="JASFZW010000003">
    <property type="protein sequence ID" value="KAK2079238.1"/>
    <property type="molecule type" value="Genomic_DNA"/>
</dbReference>
<proteinExistence type="inferred from homology"/>
<name>A0AAD9IJ44_PROWI</name>
<comment type="subcellular location">
    <subcellularLocation>
        <location evidence="2">Cytoplasm</location>
    </subcellularLocation>
    <subcellularLocation>
        <location evidence="1">Peroxisome</location>
    </subcellularLocation>
</comment>
<keyword evidence="4" id="KW-0963">Cytoplasm</keyword>
<dbReference type="Pfam" id="PF13181">
    <property type="entry name" value="TPR_8"/>
    <property type="match status" value="2"/>
</dbReference>
<dbReference type="GO" id="GO:0016560">
    <property type="term" value="P:protein import into peroxisome matrix, docking"/>
    <property type="evidence" value="ECO:0007669"/>
    <property type="project" value="TreeGrafter"/>
</dbReference>
<evidence type="ECO:0000256" key="4">
    <source>
        <dbReference type="ARBA" id="ARBA00022490"/>
    </source>
</evidence>
<evidence type="ECO:0000256" key="8">
    <source>
        <dbReference type="PROSITE-ProRule" id="PRU00339"/>
    </source>
</evidence>
<evidence type="ECO:0000313" key="10">
    <source>
        <dbReference type="EMBL" id="KAK2079238.1"/>
    </source>
</evidence>
<evidence type="ECO:0000256" key="6">
    <source>
        <dbReference type="ARBA" id="ARBA00022803"/>
    </source>
</evidence>
<sequence>MSGLRDLVTGSDACGPGDGAGPSNAAASLAEALLGGRAKHAAQVQEVRLPGMGASSSAGPVHHARPWAPSATAGPDAALHQLPGMRPAGKGWNVDEFLAQAPPQARAGPAPPDFSEFERIYSGGRGGAPPGVEHESAVAPCFKAFMDSGKAAQPFAPMRLPSMALSLPDQVRIRDRALIMARQMFAEQGGRFADAQVGALLSSLNIDPAALPPTLGKESWEGIYAKAAPRLAPDYAASQALAAQQAAGGEQWAQDFEKLNLDPGMHQTPARGAAWAAEFAGPAPEGWAGEFAAGGAAESAAITDWVDDFQTAGVRERGAGADDGAAREQSRRLAETLAANRDPKFQNSQFLKFMSKMSRGEVSLEEPKGADAWAGEFAGARPNGAETWAGEFAGAQPASSDAWAGEFAAAKPAASPWGEEFASFQANAAGPHAGDWANQFAEGVAGEWASEFHNPATEDWQEEYAAELERMAAAGPVSANGAYVMAENNPFLNDTDSLAKGRELFRKGVLTEAVLAIEAECQRAPGNAEAWRLLGCVQAENDDDSQAIAAMNRALAIDPNDLETLLSLGVSHTNELDTSEALRFLQRWVTSHPQHGAAAAEAGAAEPADPSQRLAHVTALLERALGARPRDADLHTALGVVHNLARRYDEAAGAFRAALELRPGDYSLWNKLGATLANSSQSREAVPAYRRALELKPNYMRAWTNMGISYSNLADYDTSARFYVRALTLNPRAAAVWSYLRTALMCGGRTDLLPAAQAEDLAALSAQLPL</sequence>
<comment type="caution">
    <text evidence="10">The sequence shown here is derived from an EMBL/GenBank/DDBJ whole genome shotgun (WGS) entry which is preliminary data.</text>
</comment>
<dbReference type="SUPFAM" id="SSF48452">
    <property type="entry name" value="TPR-like"/>
    <property type="match status" value="1"/>
</dbReference>
<organism evidence="10 11">
    <name type="scientific">Prototheca wickerhamii</name>
    <dbReference type="NCBI Taxonomy" id="3111"/>
    <lineage>
        <taxon>Eukaryota</taxon>
        <taxon>Viridiplantae</taxon>
        <taxon>Chlorophyta</taxon>
        <taxon>core chlorophytes</taxon>
        <taxon>Trebouxiophyceae</taxon>
        <taxon>Chlorellales</taxon>
        <taxon>Chlorellaceae</taxon>
        <taxon>Prototheca</taxon>
    </lineage>
</organism>
<dbReference type="Pfam" id="PF13432">
    <property type="entry name" value="TPR_16"/>
    <property type="match status" value="2"/>
</dbReference>
<feature type="repeat" description="TPR" evidence="8">
    <location>
        <begin position="632"/>
        <end position="665"/>
    </location>
</feature>
<gene>
    <name evidence="10" type="ORF">QBZ16_002929</name>
</gene>
<dbReference type="GO" id="GO:0005829">
    <property type="term" value="C:cytosol"/>
    <property type="evidence" value="ECO:0007669"/>
    <property type="project" value="TreeGrafter"/>
</dbReference>
<dbReference type="GO" id="GO:0005778">
    <property type="term" value="C:peroxisomal membrane"/>
    <property type="evidence" value="ECO:0007669"/>
    <property type="project" value="TreeGrafter"/>
</dbReference>
<feature type="region of interest" description="Disordered" evidence="9">
    <location>
        <begin position="54"/>
        <end position="78"/>
    </location>
</feature>
<dbReference type="AlphaFoldDB" id="A0AAD9IJ44"/>
<dbReference type="Proteomes" id="UP001255856">
    <property type="component" value="Unassembled WGS sequence"/>
</dbReference>
<dbReference type="InterPro" id="IPR024111">
    <property type="entry name" value="PEX5/PEX5L"/>
</dbReference>
<feature type="region of interest" description="Disordered" evidence="9">
    <location>
        <begin position="1"/>
        <end position="23"/>
    </location>
</feature>
<evidence type="ECO:0000256" key="3">
    <source>
        <dbReference type="ARBA" id="ARBA00005348"/>
    </source>
</evidence>
<dbReference type="PROSITE" id="PS50005">
    <property type="entry name" value="TPR"/>
    <property type="match status" value="4"/>
</dbReference>
<protein>
    <recommendedName>
        <fullName evidence="12">Peroxin-5</fullName>
    </recommendedName>
</protein>
<keyword evidence="11" id="KW-1185">Reference proteome</keyword>
<dbReference type="InterPro" id="IPR019734">
    <property type="entry name" value="TPR_rpt"/>
</dbReference>
<feature type="repeat" description="TPR" evidence="8">
    <location>
        <begin position="700"/>
        <end position="733"/>
    </location>
</feature>
<dbReference type="Gene3D" id="1.25.40.10">
    <property type="entry name" value="Tetratricopeptide repeat domain"/>
    <property type="match status" value="1"/>
</dbReference>
<dbReference type="SMART" id="SM00028">
    <property type="entry name" value="TPR"/>
    <property type="match status" value="5"/>
</dbReference>
<comment type="similarity">
    <text evidence="3">Belongs to the peroxisomal targeting signal receptor family.</text>
</comment>
<dbReference type="PANTHER" id="PTHR10130">
    <property type="entry name" value="PEROXISOMAL TARGETING SIGNAL 1 RECEPTOR PEX5"/>
    <property type="match status" value="1"/>
</dbReference>
<feature type="repeat" description="TPR" evidence="8">
    <location>
        <begin position="666"/>
        <end position="699"/>
    </location>
</feature>
<accession>A0AAD9IJ44</accession>
<keyword evidence="6 8" id="KW-0802">TPR repeat</keyword>
<evidence type="ECO:0000313" key="11">
    <source>
        <dbReference type="Proteomes" id="UP001255856"/>
    </source>
</evidence>
<keyword evidence="5" id="KW-0677">Repeat</keyword>
<evidence type="ECO:0000256" key="9">
    <source>
        <dbReference type="SAM" id="MobiDB-lite"/>
    </source>
</evidence>
<dbReference type="PANTHER" id="PTHR10130:SF0">
    <property type="entry name" value="GH08708P"/>
    <property type="match status" value="1"/>
</dbReference>
<evidence type="ECO:0000256" key="1">
    <source>
        <dbReference type="ARBA" id="ARBA00004275"/>
    </source>
</evidence>
<feature type="repeat" description="TPR" evidence="8">
    <location>
        <begin position="528"/>
        <end position="561"/>
    </location>
</feature>
<evidence type="ECO:0008006" key="12">
    <source>
        <dbReference type="Google" id="ProtNLM"/>
    </source>
</evidence>
<dbReference type="GO" id="GO:0005052">
    <property type="term" value="F:peroxisome matrix targeting signal-1 binding"/>
    <property type="evidence" value="ECO:0007669"/>
    <property type="project" value="TreeGrafter"/>
</dbReference>
<dbReference type="InterPro" id="IPR011990">
    <property type="entry name" value="TPR-like_helical_dom_sf"/>
</dbReference>
<evidence type="ECO:0000256" key="7">
    <source>
        <dbReference type="ARBA" id="ARBA00023140"/>
    </source>
</evidence>
<reference evidence="10" key="1">
    <citation type="submission" date="2021-01" db="EMBL/GenBank/DDBJ databases">
        <authorList>
            <person name="Eckstrom K.M.E."/>
        </authorList>
    </citation>
    <scope>NUCLEOTIDE SEQUENCE</scope>
    <source>
        <strain evidence="10">UVCC 0001</strain>
    </source>
</reference>
<evidence type="ECO:0000256" key="5">
    <source>
        <dbReference type="ARBA" id="ARBA00022737"/>
    </source>
</evidence>
<evidence type="ECO:0000256" key="2">
    <source>
        <dbReference type="ARBA" id="ARBA00004496"/>
    </source>
</evidence>